<dbReference type="SUPFAM" id="SSF51120">
    <property type="entry name" value="beta-Roll"/>
    <property type="match status" value="1"/>
</dbReference>
<dbReference type="GO" id="GO:0007156">
    <property type="term" value="P:homophilic cell adhesion via plasma membrane adhesion molecules"/>
    <property type="evidence" value="ECO:0007669"/>
    <property type="project" value="InterPro"/>
</dbReference>
<reference evidence="6 7" key="1">
    <citation type="submission" date="2020-08" db="EMBL/GenBank/DDBJ databases">
        <title>Sequencing the genomes of 1000 actinobacteria strains.</title>
        <authorList>
            <person name="Klenk H.-P."/>
        </authorList>
    </citation>
    <scope>NUCLEOTIDE SEQUENCE [LARGE SCALE GENOMIC DNA]</scope>
    <source>
        <strain evidence="6 7">DSM 105498</strain>
    </source>
</reference>
<evidence type="ECO:0000256" key="1">
    <source>
        <dbReference type="ARBA" id="ARBA00004613"/>
    </source>
</evidence>
<dbReference type="SMART" id="SM00710">
    <property type="entry name" value="PbH1"/>
    <property type="match status" value="12"/>
</dbReference>
<dbReference type="InterPro" id="IPR012334">
    <property type="entry name" value="Pectin_lyas_fold"/>
</dbReference>
<evidence type="ECO:0000313" key="6">
    <source>
        <dbReference type="EMBL" id="MBB3045288.1"/>
    </source>
</evidence>
<dbReference type="Gene3D" id="2.60.40.3440">
    <property type="match status" value="5"/>
</dbReference>
<evidence type="ECO:0000259" key="5">
    <source>
        <dbReference type="PROSITE" id="PS50268"/>
    </source>
</evidence>
<dbReference type="SMART" id="SM00112">
    <property type="entry name" value="CA"/>
    <property type="match status" value="1"/>
</dbReference>
<dbReference type="PANTHER" id="PTHR38340:SF1">
    <property type="entry name" value="S-LAYER PROTEIN"/>
    <property type="match status" value="1"/>
</dbReference>
<comment type="caution">
    <text evidence="6">The sequence shown here is derived from an EMBL/GenBank/DDBJ whole genome shotgun (WGS) entry which is preliminary data.</text>
</comment>
<dbReference type="InterPro" id="IPR001343">
    <property type="entry name" value="Hemolysn_Ca-bd"/>
</dbReference>
<dbReference type="CDD" id="cd11304">
    <property type="entry name" value="Cadherin_repeat"/>
    <property type="match status" value="1"/>
</dbReference>
<evidence type="ECO:0000256" key="2">
    <source>
        <dbReference type="ARBA" id="ARBA00022525"/>
    </source>
</evidence>
<dbReference type="GO" id="GO:0005509">
    <property type="term" value="F:calcium ion binding"/>
    <property type="evidence" value="ECO:0007669"/>
    <property type="project" value="InterPro"/>
</dbReference>
<dbReference type="InterPro" id="IPR050557">
    <property type="entry name" value="RTX_toxin/Mannuronan_C5-epim"/>
</dbReference>
<dbReference type="InterPro" id="IPR002126">
    <property type="entry name" value="Cadherin-like_dom"/>
</dbReference>
<evidence type="ECO:0000256" key="4">
    <source>
        <dbReference type="SAM" id="SignalP"/>
    </source>
</evidence>
<dbReference type="RefSeq" id="WP_183595272.1">
    <property type="nucleotide sequence ID" value="NZ_JACHWR010000005.1"/>
</dbReference>
<dbReference type="PRINTS" id="PR00205">
    <property type="entry name" value="CADHERIN"/>
</dbReference>
<dbReference type="Pfam" id="PF17803">
    <property type="entry name" value="Cadherin_4"/>
    <property type="match status" value="1"/>
</dbReference>
<dbReference type="InterPro" id="IPR010221">
    <property type="entry name" value="VCBS_dom"/>
</dbReference>
<accession>A0A7W4Z3N9</accession>
<dbReference type="GO" id="GO:0005576">
    <property type="term" value="C:extracellular region"/>
    <property type="evidence" value="ECO:0007669"/>
    <property type="project" value="UniProtKB-SubCell"/>
</dbReference>
<dbReference type="Gene3D" id="2.160.20.10">
    <property type="entry name" value="Single-stranded right-handed beta-helix, Pectin lyase-like"/>
    <property type="match status" value="1"/>
</dbReference>
<feature type="domain" description="Cadherin" evidence="5">
    <location>
        <begin position="189"/>
        <end position="291"/>
    </location>
</feature>
<dbReference type="InterPro" id="IPR011049">
    <property type="entry name" value="Serralysin-like_metalloprot_C"/>
</dbReference>
<name>A0A7W4Z3N9_9ACTN</name>
<dbReference type="PANTHER" id="PTHR38340">
    <property type="entry name" value="S-LAYER PROTEIN"/>
    <property type="match status" value="1"/>
</dbReference>
<dbReference type="EMBL" id="JACHWR010000005">
    <property type="protein sequence ID" value="MBB3045288.1"/>
    <property type="molecule type" value="Genomic_DNA"/>
</dbReference>
<dbReference type="PRINTS" id="PR00313">
    <property type="entry name" value="CABNDNGRPT"/>
</dbReference>
<evidence type="ECO:0000256" key="3">
    <source>
        <dbReference type="SAM" id="MobiDB-lite"/>
    </source>
</evidence>
<dbReference type="NCBIfam" id="TIGR01965">
    <property type="entry name" value="VCBS_repeat"/>
    <property type="match status" value="1"/>
</dbReference>
<keyword evidence="7" id="KW-1185">Reference proteome</keyword>
<dbReference type="Pfam" id="PF17963">
    <property type="entry name" value="Big_9"/>
    <property type="match status" value="6"/>
</dbReference>
<gene>
    <name evidence="6" type="ORF">FHU40_005141</name>
</gene>
<dbReference type="InterPro" id="IPR040853">
    <property type="entry name" value="RapA2_cadherin-like"/>
</dbReference>
<dbReference type="GO" id="GO:0016020">
    <property type="term" value="C:membrane"/>
    <property type="evidence" value="ECO:0007669"/>
    <property type="project" value="InterPro"/>
</dbReference>
<feature type="chain" id="PRO_5031307053" description="Cadherin domain-containing protein" evidence="4">
    <location>
        <begin position="18"/>
        <end position="1998"/>
    </location>
</feature>
<dbReference type="NCBIfam" id="NF012211">
    <property type="entry name" value="tand_rpt_95"/>
    <property type="match status" value="8"/>
</dbReference>
<protein>
    <recommendedName>
        <fullName evidence="5">Cadherin domain-containing protein</fullName>
    </recommendedName>
</protein>
<dbReference type="Gene3D" id="2.150.10.10">
    <property type="entry name" value="Serralysin-like metalloprotease, C-terminal"/>
    <property type="match status" value="2"/>
</dbReference>
<evidence type="ECO:0000313" key="7">
    <source>
        <dbReference type="Proteomes" id="UP000589626"/>
    </source>
</evidence>
<organism evidence="6 7">
    <name type="scientific">Nocardioides soli</name>
    <dbReference type="NCBI Taxonomy" id="1036020"/>
    <lineage>
        <taxon>Bacteria</taxon>
        <taxon>Bacillati</taxon>
        <taxon>Actinomycetota</taxon>
        <taxon>Actinomycetes</taxon>
        <taxon>Propionibacteriales</taxon>
        <taxon>Nocardioidaceae</taxon>
        <taxon>Nocardioides</taxon>
    </lineage>
</organism>
<dbReference type="PROSITE" id="PS50268">
    <property type="entry name" value="CADHERIN_2"/>
    <property type="match status" value="1"/>
</dbReference>
<dbReference type="InterPro" id="IPR015919">
    <property type="entry name" value="Cadherin-like_sf"/>
</dbReference>
<comment type="subcellular location">
    <subcellularLocation>
        <location evidence="1">Secreted</location>
    </subcellularLocation>
</comment>
<dbReference type="Gene3D" id="2.60.40.60">
    <property type="entry name" value="Cadherins"/>
    <property type="match status" value="1"/>
</dbReference>
<feature type="region of interest" description="Disordered" evidence="3">
    <location>
        <begin position="304"/>
        <end position="324"/>
    </location>
</feature>
<dbReference type="Pfam" id="PF00353">
    <property type="entry name" value="HemolysinCabind"/>
    <property type="match status" value="2"/>
</dbReference>
<dbReference type="InterPro" id="IPR006626">
    <property type="entry name" value="PbH1"/>
</dbReference>
<dbReference type="Proteomes" id="UP000589626">
    <property type="component" value="Unassembled WGS sequence"/>
</dbReference>
<sequence>MLAALTTALLPPVPATAAPAAGRTACTINGTPGPDVLRGGPGRDVICGWGGDDVLIGGGGDDVLRGGGGDDVLRGGDGDDLLQGGRGADRLYGGAGDDVLRGYVGDDRLYGEAGDDELRGYRGRDRLDGGPGVDRLFGGPGSDRLIARGDDGAGDRISCGRGEDVVVADSGAQVQGRCQTAPGNRAPTQLRLVPARVAENQPAGTEVGRLQAVDPDSGDAHEFTLVPGAGADDNAAFVLDGDRLLTARPFDFEAAPRLSVRVQATDRGGLSLAASLTVEVTDVAENRAPTAVGDAYATDEDVDLRLPTTGTGGPTANDTDPDGDPLTVVAVDQASGGTVEIAAAEIVFRPEPDRCGTGSAGFRYTVSDGRGGSDSARVDVDLRCLPDPTVVRDDSATVDEDAPATTIDVLANDTDPDGDPVEIDSVTQPAHGTVVVTGGGSALTYRPAANFCSPPVDTFTYTVVDGPTATVSVSVDCVDDAPVAVADTLELTEDDPATAADPLANDTDVDGGPMSIDSVTQPAAGTVAIIGGGADATYEPDADACGPDSFTYTLSPGGSTATVAVEVACVDDAPVGVADTLEIAEDSGWTVVPVLANDTDVDDGPMATTGATGASHGQLDLIAGTISYRPAADYCGSDSFTYTLWPGNTTVPVTVTVTCVDDPPVAVSDSVTTTVDTPVELDVLANDTDVDGGPIAAEVVSGPAHGSLLLDDDGTGTYSPAEGYCNTRPGPAPDTFVYRLVPGGATATVAVTVTCSDDPPTAVDDTLLVAEDAPATPVAVLANDTDSDGGPMSVGAVTQPDHGVVVITGGGTGLTYEPAVNYCGPDSFTYTLSPGTSTATVEVTVGCVDDAPVAVDDAVTVEEDAAASALDVLANDTDIDGGPKRVDAVVSGPAHGTVLITGGGSGLTYTPEADYCNDPPGTDPDEFTYKLNGGDTAVVEVTVTCVNDAPVVPTVTLAGPRAAIGNTTLVVDTPTAAYSAVGSPAKAVTVDLLAAATDIDGPGPLAITAATITTDLGGTVDLRADGTFRYDPPGSASCTGTDSFDYTVSDAASPPATTTATVEIAVADCVWYVDNTAPAGGDGTAAAPFDTLAEAETASGADDTVFVYVGDGTSSGLGTGFRMDPRERLLGEAAGLTVSGVALVAPEPGARPLLTASGADVIALDDANVVRGLQIDPAGGGGVAGAAGDTGGGTLADLRIIDTGVAGTGPALGLTDTTGTYAVSDLVVDTSAATSPPATAVGIRLVNAGTVTFADAGTIRLVTKGAKALEVSGTALGSGSVFDAITVTGSSSGAVTMTNATGTTTFAGLDLTTTGGAAAAFALSNAGTVQVPAAATADVDATGGPAVAVIGTGGAVLHFDRVRSTGSATAGIGLSGLGTGVFSAAATSAVSGAAGVAFDLDGGSGDVTYAGSIDDGDGRAVEITGRSGGAVTFSGSVTDAADAGGGIAVSGNTGGSTTFSGAAKQLDTGAEPAVTMQASSGHTLSFTGGGLVIRATSGAGLRAVDGGSIAVTGSGNRIATTTGTALDVSGTAIATAGVTFQSISATGAPVGIRLDDTGTTAGAGSLTVTGDGGSCTTSTRATCSGGEIADAAGGDDTGATPTGTGIVLNRTRAPSLTRMWLHGHANYAIRGTGVVGFTMADSVVDGANGTTPAGPYYDSAIFFDGLTGSASITRTLIQGGAGNNLRVSNGTGTLDRLVLDQVELGLSGATPTNDAVLLQTSGTAGMKVTVKNSSFFSAAGDLLQLDHSGTGPADLVLTGNTFSNGHPAIAEAGGGVTLTQSGGSGVMSATVTGNSFRGAVGNAFTAVKGLGPSVQTGTFQSNTVGVAGGVGSGSLAGSGVKIQSLGEGSSTWAVRSNQIRQYGASGIEILAGGGGIATGGAIDASIADNNITQYDLGNPSAYGIHLNLGTVAGATFSGCAAITGNTVSTGGATTDIRLRQRYSTTLRLPGYAGASADPTAASAFVNANNMGSNAVQVDISSPPGGGVVGGVTCAQPPA</sequence>
<dbReference type="Gene3D" id="2.60.40.2810">
    <property type="match status" value="1"/>
</dbReference>
<dbReference type="InterPro" id="IPR018511">
    <property type="entry name" value="Hemolysin-typ_Ca-bd_CS"/>
</dbReference>
<feature type="signal peptide" evidence="4">
    <location>
        <begin position="1"/>
        <end position="17"/>
    </location>
</feature>
<dbReference type="SUPFAM" id="SSF49313">
    <property type="entry name" value="Cadherin-like"/>
    <property type="match status" value="1"/>
</dbReference>
<keyword evidence="2" id="KW-0964">Secreted</keyword>
<keyword evidence="4" id="KW-0732">Signal</keyword>
<proteinExistence type="predicted"/>
<dbReference type="PROSITE" id="PS00330">
    <property type="entry name" value="HEMOLYSIN_CALCIUM"/>
    <property type="match status" value="5"/>
</dbReference>